<organism evidence="1 2">
    <name type="scientific">Goodfellowiella coeruleoviolacea</name>
    <dbReference type="NCBI Taxonomy" id="334858"/>
    <lineage>
        <taxon>Bacteria</taxon>
        <taxon>Bacillati</taxon>
        <taxon>Actinomycetota</taxon>
        <taxon>Actinomycetes</taxon>
        <taxon>Pseudonocardiales</taxon>
        <taxon>Pseudonocardiaceae</taxon>
        <taxon>Goodfellowiella</taxon>
    </lineage>
</organism>
<protein>
    <submittedName>
        <fullName evidence="1">Uncharacterized protein</fullName>
    </submittedName>
</protein>
<sequence length="77" mass="8836">MTATHNYRWLMSEYDATWHCFPSSQVDDPARRFLEASCNHSVPVSKVLDAEPRKLCPDCLLSFGKLLLNDWPRGSSH</sequence>
<evidence type="ECO:0000313" key="1">
    <source>
        <dbReference type="EMBL" id="MCP2168313.1"/>
    </source>
</evidence>
<keyword evidence="2" id="KW-1185">Reference proteome</keyword>
<reference evidence="1" key="1">
    <citation type="submission" date="2022-06" db="EMBL/GenBank/DDBJ databases">
        <title>Genomic Encyclopedia of Archaeal and Bacterial Type Strains, Phase II (KMG-II): from individual species to whole genera.</title>
        <authorList>
            <person name="Goeker M."/>
        </authorList>
    </citation>
    <scope>NUCLEOTIDE SEQUENCE</scope>
    <source>
        <strain evidence="1">DSM 43935</strain>
    </source>
</reference>
<gene>
    <name evidence="1" type="ORF">LX83_005191</name>
</gene>
<dbReference type="RefSeq" id="WP_253776033.1">
    <property type="nucleotide sequence ID" value="NZ_JAMTCK010000013.1"/>
</dbReference>
<comment type="caution">
    <text evidence="1">The sequence shown here is derived from an EMBL/GenBank/DDBJ whole genome shotgun (WGS) entry which is preliminary data.</text>
</comment>
<name>A0AAE3GLR3_9PSEU</name>
<proteinExistence type="predicted"/>
<evidence type="ECO:0000313" key="2">
    <source>
        <dbReference type="Proteomes" id="UP001206128"/>
    </source>
</evidence>
<dbReference type="AlphaFoldDB" id="A0AAE3GLR3"/>
<dbReference type="EMBL" id="JAMTCK010000013">
    <property type="protein sequence ID" value="MCP2168313.1"/>
    <property type="molecule type" value="Genomic_DNA"/>
</dbReference>
<dbReference type="Proteomes" id="UP001206128">
    <property type="component" value="Unassembled WGS sequence"/>
</dbReference>
<accession>A0AAE3GLR3</accession>